<sequence length="155" mass="17294">MMQASDNYANEFQTIKVILNTEGWEGLLTRGLGPTLAREIPSYGIYFVTYGLLMQTTLTTIFGSYTPLIAGAAAGCACWVPVYPIDVVKTLIQNTAGDGENDSFKMMRELYEKEGIGGFFDGLTPKMYRAMVNHATTFWIFDLIMESFKNSKLII</sequence>
<dbReference type="SUPFAM" id="SSF103506">
    <property type="entry name" value="Mitochondrial carrier"/>
    <property type="match status" value="1"/>
</dbReference>
<reference evidence="11" key="1">
    <citation type="submission" date="2021-01" db="EMBL/GenBank/DDBJ databases">
        <authorList>
            <person name="Corre E."/>
            <person name="Pelletier E."/>
            <person name="Niang G."/>
            <person name="Scheremetjew M."/>
            <person name="Finn R."/>
            <person name="Kale V."/>
            <person name="Holt S."/>
            <person name="Cochrane G."/>
            <person name="Meng A."/>
            <person name="Brown T."/>
            <person name="Cohen L."/>
        </authorList>
    </citation>
    <scope>NUCLEOTIDE SEQUENCE</scope>
    <source>
        <strain evidence="11">308</strain>
    </source>
</reference>
<keyword evidence="7" id="KW-0496">Mitochondrion</keyword>
<evidence type="ECO:0000256" key="8">
    <source>
        <dbReference type="ARBA" id="ARBA00023136"/>
    </source>
</evidence>
<dbReference type="EMBL" id="HBFR01026734">
    <property type="protein sequence ID" value="CAD8892063.1"/>
    <property type="molecule type" value="Transcribed_RNA"/>
</dbReference>
<dbReference type="PANTHER" id="PTHR45624:SF10">
    <property type="entry name" value="SLC (SOLUTE CARRIER) HOMOLOG"/>
    <property type="match status" value="1"/>
</dbReference>
<dbReference type="PROSITE" id="PS50920">
    <property type="entry name" value="SOLCAR"/>
    <property type="match status" value="1"/>
</dbReference>
<evidence type="ECO:0008006" key="12">
    <source>
        <dbReference type="Google" id="ProtNLM"/>
    </source>
</evidence>
<dbReference type="Pfam" id="PF00153">
    <property type="entry name" value="Mito_carr"/>
    <property type="match status" value="2"/>
</dbReference>
<keyword evidence="5" id="KW-0677">Repeat</keyword>
<dbReference type="Gene3D" id="1.50.40.10">
    <property type="entry name" value="Mitochondrial carrier domain"/>
    <property type="match status" value="1"/>
</dbReference>
<dbReference type="InterPro" id="IPR018108">
    <property type="entry name" value="MCP_transmembrane"/>
</dbReference>
<dbReference type="InterPro" id="IPR023395">
    <property type="entry name" value="MCP_dom_sf"/>
</dbReference>
<gene>
    <name evidence="11" type="ORF">CHYS00102_LOCUS19269</name>
</gene>
<evidence type="ECO:0000256" key="9">
    <source>
        <dbReference type="PROSITE-ProRule" id="PRU00282"/>
    </source>
</evidence>
<organism evidence="11">
    <name type="scientific">Corethron hystrix</name>
    <dbReference type="NCBI Taxonomy" id="216773"/>
    <lineage>
        <taxon>Eukaryota</taxon>
        <taxon>Sar</taxon>
        <taxon>Stramenopiles</taxon>
        <taxon>Ochrophyta</taxon>
        <taxon>Bacillariophyta</taxon>
        <taxon>Coscinodiscophyceae</taxon>
        <taxon>Corethrophycidae</taxon>
        <taxon>Corethrales</taxon>
        <taxon>Corethraceae</taxon>
        <taxon>Corethron</taxon>
    </lineage>
</organism>
<dbReference type="InterPro" id="IPR050567">
    <property type="entry name" value="Mitochondrial_Carrier"/>
</dbReference>
<evidence type="ECO:0000256" key="6">
    <source>
        <dbReference type="ARBA" id="ARBA00022989"/>
    </source>
</evidence>
<proteinExistence type="inferred from homology"/>
<evidence type="ECO:0000256" key="5">
    <source>
        <dbReference type="ARBA" id="ARBA00022737"/>
    </source>
</evidence>
<protein>
    <recommendedName>
        <fullName evidence="12">Mitochondrial carrier protein</fullName>
    </recommendedName>
</protein>
<keyword evidence="6" id="KW-1133">Transmembrane helix</keyword>
<feature type="repeat" description="Solcar" evidence="9">
    <location>
        <begin position="62"/>
        <end position="147"/>
    </location>
</feature>
<evidence type="ECO:0000256" key="10">
    <source>
        <dbReference type="RuleBase" id="RU000488"/>
    </source>
</evidence>
<evidence type="ECO:0000313" key="11">
    <source>
        <dbReference type="EMBL" id="CAD8892063.1"/>
    </source>
</evidence>
<name>A0A7S1BPN3_9STRA</name>
<dbReference type="PANTHER" id="PTHR45624">
    <property type="entry name" value="MITOCHONDRIAL BASIC AMINO ACIDS TRANSPORTER-RELATED"/>
    <property type="match status" value="1"/>
</dbReference>
<dbReference type="AlphaFoldDB" id="A0A7S1BPN3"/>
<keyword evidence="3 10" id="KW-0813">Transport</keyword>
<keyword evidence="4 9" id="KW-0812">Transmembrane</keyword>
<evidence type="ECO:0000256" key="2">
    <source>
        <dbReference type="ARBA" id="ARBA00006375"/>
    </source>
</evidence>
<evidence type="ECO:0000256" key="1">
    <source>
        <dbReference type="ARBA" id="ARBA00004225"/>
    </source>
</evidence>
<evidence type="ECO:0000256" key="4">
    <source>
        <dbReference type="ARBA" id="ARBA00022692"/>
    </source>
</evidence>
<comment type="subcellular location">
    <subcellularLocation>
        <location evidence="1">Mitochondrion membrane</location>
        <topology evidence="1">Multi-pass membrane protein</topology>
    </subcellularLocation>
</comment>
<evidence type="ECO:0000256" key="3">
    <source>
        <dbReference type="ARBA" id="ARBA00022448"/>
    </source>
</evidence>
<accession>A0A7S1BPN3</accession>
<dbReference type="GO" id="GO:0031966">
    <property type="term" value="C:mitochondrial membrane"/>
    <property type="evidence" value="ECO:0007669"/>
    <property type="project" value="UniProtKB-SubCell"/>
</dbReference>
<dbReference type="GO" id="GO:0022857">
    <property type="term" value="F:transmembrane transporter activity"/>
    <property type="evidence" value="ECO:0007669"/>
    <property type="project" value="TreeGrafter"/>
</dbReference>
<evidence type="ECO:0000256" key="7">
    <source>
        <dbReference type="ARBA" id="ARBA00023128"/>
    </source>
</evidence>
<comment type="similarity">
    <text evidence="2 10">Belongs to the mitochondrial carrier (TC 2.A.29) family.</text>
</comment>
<keyword evidence="8 9" id="KW-0472">Membrane</keyword>